<dbReference type="SUPFAM" id="SSF52266">
    <property type="entry name" value="SGNH hydrolase"/>
    <property type="match status" value="1"/>
</dbReference>
<name>Q7P734_FUSVC</name>
<dbReference type="SUPFAM" id="SSF53448">
    <property type="entry name" value="Nucleotide-diphospho-sugar transferases"/>
    <property type="match status" value="1"/>
</dbReference>
<dbReference type="Pfam" id="PF02348">
    <property type="entry name" value="CTP_transf_3"/>
    <property type="match status" value="1"/>
</dbReference>
<protein>
    <submittedName>
        <fullName evidence="2">Acylneuraminate cytidylyltransferase</fullName>
        <ecNumber evidence="2">2.7.7.43</ecNumber>
    </submittedName>
</protein>
<dbReference type="InterPro" id="IPR013830">
    <property type="entry name" value="SGNH_hydro"/>
</dbReference>
<dbReference type="InterPro" id="IPR036514">
    <property type="entry name" value="SGNH_hydro_sf"/>
</dbReference>
<dbReference type="Gene3D" id="3.90.550.10">
    <property type="entry name" value="Spore Coat Polysaccharide Biosynthesis Protein SpsA, Chain A"/>
    <property type="match status" value="1"/>
</dbReference>
<comment type="caution">
    <text evidence="2">The sequence shown here is derived from an EMBL/GenBank/DDBJ whole genome shotgun (WGS) entry which is preliminary data.</text>
</comment>
<dbReference type="Proteomes" id="UP000006454">
    <property type="component" value="Unassembled WGS sequence"/>
</dbReference>
<dbReference type="PANTHER" id="PTHR30383">
    <property type="entry name" value="THIOESTERASE 1/PROTEASE 1/LYSOPHOSPHOLIPASE L1"/>
    <property type="match status" value="1"/>
</dbReference>
<dbReference type="InterPro" id="IPR051532">
    <property type="entry name" value="Ester_Hydrolysis_Enzymes"/>
</dbReference>
<dbReference type="CDD" id="cd01841">
    <property type="entry name" value="NnaC_like"/>
    <property type="match status" value="1"/>
</dbReference>
<dbReference type="InterPro" id="IPR029044">
    <property type="entry name" value="Nucleotide-diphossugar_trans"/>
</dbReference>
<dbReference type="Pfam" id="PF13472">
    <property type="entry name" value="Lipase_GDSL_2"/>
    <property type="match status" value="1"/>
</dbReference>
<dbReference type="InterPro" id="IPR003329">
    <property type="entry name" value="Cytidylyl_trans"/>
</dbReference>
<evidence type="ECO:0000313" key="2">
    <source>
        <dbReference type="EMBL" id="EAA24629.1"/>
    </source>
</evidence>
<reference evidence="2 3" key="1">
    <citation type="journal article" date="2003" name="Genome Res.">
        <title>Genome analysis of F. nucleatum sub spp vincentii and its comparison with the genome of F. nucleatum ATCC 25586.</title>
        <authorList>
            <person name="Kapatral V."/>
            <person name="Ivanova N."/>
            <person name="Anderson I."/>
            <person name="Reznik G."/>
            <person name="Bhattacharyya A."/>
            <person name="Gardner W.L."/>
            <person name="Mikhailova N."/>
            <person name="Lapidus A."/>
            <person name="Larsen N."/>
            <person name="D'Souza M."/>
            <person name="Walunas T."/>
            <person name="Haselkorn R."/>
            <person name="Overbeek R."/>
            <person name="Kyrpides N."/>
        </authorList>
    </citation>
    <scope>NUCLEOTIDE SEQUENCE [LARGE SCALE GENOMIC DNA]</scope>
    <source>
        <strain evidence="2 3">ATCC 49256</strain>
    </source>
</reference>
<gene>
    <name evidence="2" type="ORF">FNV1765</name>
</gene>
<sequence>MGTIALIPVISSKKEGFSDRDMLMLGDSPLAYHTIKVVKASKEFSKIIVFTNSLEYKSIIEKNGVEILFFVEASYKYNYNIIKKILKENNDIEENFAVFSPLFPFRDEEDIKNAVNLLKKNIDKIDYCISKDVKKDKKIFDFNRAIFLGKIESYLKNRLSKPKFIVCPLSDESLIKINNKLDFELAIAIYNKRNSHKIIEQKIKKRIEEKERLFLEVTDITLIGHSIFDNWDIVEFKGKSVRNLGIGGISTEQYQKFIFDKNKISGKSSIYFVIAGTNDIVNKNLSYFKISQQINLLIESIYEVSPNAKIFFIETPSVAFRIDRKKEEIFLLNEIIKKNLKKEVTYIPINTFLIDDFGNLKLEYTYDGLHFSEKGYQKLKEILEKEIEI</sequence>
<dbReference type="AlphaFoldDB" id="Q7P734"/>
<proteinExistence type="predicted"/>
<evidence type="ECO:0000313" key="3">
    <source>
        <dbReference type="Proteomes" id="UP000006454"/>
    </source>
</evidence>
<evidence type="ECO:0000259" key="1">
    <source>
        <dbReference type="Pfam" id="PF13472"/>
    </source>
</evidence>
<dbReference type="GO" id="GO:0008781">
    <property type="term" value="F:N-acylneuraminate cytidylyltransferase activity"/>
    <property type="evidence" value="ECO:0007669"/>
    <property type="project" value="UniProtKB-EC"/>
</dbReference>
<dbReference type="EC" id="2.7.7.43" evidence="2"/>
<organism evidence="2 3">
    <name type="scientific">Fusobacterium vincentii ATCC 49256</name>
    <dbReference type="NCBI Taxonomy" id="209882"/>
    <lineage>
        <taxon>Bacteria</taxon>
        <taxon>Fusobacteriati</taxon>
        <taxon>Fusobacteriota</taxon>
        <taxon>Fusobacteriia</taxon>
        <taxon>Fusobacteriales</taxon>
        <taxon>Fusobacteriaceae</taxon>
        <taxon>Fusobacterium</taxon>
    </lineage>
</organism>
<dbReference type="Gene3D" id="3.40.50.1110">
    <property type="entry name" value="SGNH hydrolase"/>
    <property type="match status" value="1"/>
</dbReference>
<keyword evidence="2" id="KW-0808">Transferase</keyword>
<feature type="domain" description="SGNH hydrolase-type esterase" evidence="1">
    <location>
        <begin position="238"/>
        <end position="377"/>
    </location>
</feature>
<dbReference type="EMBL" id="AABF01000022">
    <property type="protein sequence ID" value="EAA24629.1"/>
    <property type="molecule type" value="Genomic_DNA"/>
</dbReference>
<accession>Q7P734</accession>
<keyword evidence="2" id="KW-0548">Nucleotidyltransferase</keyword>